<evidence type="ECO:0000256" key="1">
    <source>
        <dbReference type="ARBA" id="ARBA00004141"/>
    </source>
</evidence>
<dbReference type="PRINTS" id="PR01035">
    <property type="entry name" value="TCRTETA"/>
</dbReference>
<dbReference type="GO" id="GO:0016020">
    <property type="term" value="C:membrane"/>
    <property type="evidence" value="ECO:0007669"/>
    <property type="project" value="UniProtKB-SubCell"/>
</dbReference>
<dbReference type="OrthoDB" id="10262656at2759"/>
<name>A0A427YJP8_9TREE</name>
<feature type="transmembrane region" description="Helical" evidence="7">
    <location>
        <begin position="197"/>
        <end position="215"/>
    </location>
</feature>
<feature type="transmembrane region" description="Helical" evidence="7">
    <location>
        <begin position="227"/>
        <end position="243"/>
    </location>
</feature>
<proteinExistence type="predicted"/>
<evidence type="ECO:0000256" key="7">
    <source>
        <dbReference type="SAM" id="Phobius"/>
    </source>
</evidence>
<dbReference type="Proteomes" id="UP000279259">
    <property type="component" value="Unassembled WGS sequence"/>
</dbReference>
<reference evidence="8 9" key="1">
    <citation type="submission" date="2018-11" db="EMBL/GenBank/DDBJ databases">
        <title>Genome sequence of Saitozyma podzolica DSM 27192.</title>
        <authorList>
            <person name="Aliyu H."/>
            <person name="Gorte O."/>
            <person name="Ochsenreither K."/>
        </authorList>
    </citation>
    <scope>NUCLEOTIDE SEQUENCE [LARGE SCALE GENOMIC DNA]</scope>
    <source>
        <strain evidence="8 9">DSM 27192</strain>
    </source>
</reference>
<feature type="transmembrane region" description="Helical" evidence="7">
    <location>
        <begin position="118"/>
        <end position="142"/>
    </location>
</feature>
<accession>A0A427YJP8</accession>
<dbReference type="InterPro" id="IPR036259">
    <property type="entry name" value="MFS_trans_sf"/>
</dbReference>
<feature type="compositionally biased region" description="Acidic residues" evidence="6">
    <location>
        <begin position="485"/>
        <end position="506"/>
    </location>
</feature>
<evidence type="ECO:0000313" key="9">
    <source>
        <dbReference type="Proteomes" id="UP000279259"/>
    </source>
</evidence>
<evidence type="ECO:0000256" key="6">
    <source>
        <dbReference type="SAM" id="MobiDB-lite"/>
    </source>
</evidence>
<dbReference type="EMBL" id="RSCD01000008">
    <property type="protein sequence ID" value="RSH91322.1"/>
    <property type="molecule type" value="Genomic_DNA"/>
</dbReference>
<feature type="transmembrane region" description="Helical" evidence="7">
    <location>
        <begin position="751"/>
        <end position="779"/>
    </location>
</feature>
<keyword evidence="4 7" id="KW-1133">Transmembrane helix</keyword>
<keyword evidence="5 7" id="KW-0472">Membrane</keyword>
<keyword evidence="3 7" id="KW-0812">Transmembrane</keyword>
<feature type="region of interest" description="Disordered" evidence="6">
    <location>
        <begin position="484"/>
        <end position="532"/>
    </location>
</feature>
<evidence type="ECO:0000256" key="4">
    <source>
        <dbReference type="ARBA" id="ARBA00022989"/>
    </source>
</evidence>
<dbReference type="GO" id="GO:0022857">
    <property type="term" value="F:transmembrane transporter activity"/>
    <property type="evidence" value="ECO:0007669"/>
    <property type="project" value="InterPro"/>
</dbReference>
<evidence type="ECO:0000256" key="5">
    <source>
        <dbReference type="ARBA" id="ARBA00023136"/>
    </source>
</evidence>
<protein>
    <recommendedName>
        <fullName evidence="10">Major facilitator superfamily (MFS) profile domain-containing protein</fullName>
    </recommendedName>
</protein>
<keyword evidence="2" id="KW-0813">Transport</keyword>
<sequence length="813" mass="86971">MSQTPPGRIALPPPPTTADFSSAILTDDSPAPSPSHPFSPASSAPYPTGSLPVPKHRRSSYRPSFSTVGRSRSRRASRASRFGVPADDDDLFEEDAQPKLPTLVPGIRPAYSTPLPTLPMIVLCIAMLSELLSANLCTPFLLKMVEGFFLDTGRTKDTETEASVGLWTGNLVSVFFITQFFTSLLWSSIADRHGRRAVIVASLAGSALALMVFGTSESLPEAICVRLVQGIFGGAVGVFRGSIRDITDDTNATRAYAILGFSWGFGGVMGPILGGVFESPAENFPTIFLSEIELFQSFPYLLPTLIAGVILVCGAILACFLSWDGGVRGGSRIALPIEKNEPLAAPSAPARAESPTPSTLTAVPSLRAKRSSLLSPRDPELAANGAGYPGTAAHPRRDSRASLGTAYGYGGIRSKHPTLAARAAMEAARRASTATTRPQEDNEEAIEEEPPHLGLAERLLLANEENTFNINDLWVSAAVAQDTAVFEDEDETEEEEEEGLQIPDEEGTPRLSPNLTPTSETMGSFSQRRGTRGRVASGSLFRALPHHRLSVSHGGRRMSSSSGVLPAIFANTGLRTPPLAGYDGEEEVERDPFFSSPAAERRQQVIGGLSVISERPGQSALETSPLVSPAVEMVPEKKESTWKSIPLLMISQYGLLALHNTTHDQVFLSFLVTPYRSGGLGLNPANFSFLIATMCLFQLVYQFYLYPRLGPPLGRFSHLQMFRLGCSLYVPAYLALPLLHSVASPDKSGGFVVMTLLTMITAVRYCGGTLAYTSVMVLINAMSPPHVVGLANGLAQSTVSFSRFIGPVIGGAS</sequence>
<dbReference type="InterPro" id="IPR001958">
    <property type="entry name" value="Tet-R_TetA/multi-R_MdtG-like"/>
</dbReference>
<comment type="caution">
    <text evidence="8">The sequence shown here is derived from an EMBL/GenBank/DDBJ whole genome shotgun (WGS) entry which is preliminary data.</text>
</comment>
<evidence type="ECO:0000256" key="3">
    <source>
        <dbReference type="ARBA" id="ARBA00022692"/>
    </source>
</evidence>
<evidence type="ECO:0008006" key="10">
    <source>
        <dbReference type="Google" id="ProtNLM"/>
    </source>
</evidence>
<dbReference type="PANTHER" id="PTHR23504">
    <property type="entry name" value="MAJOR FACILITATOR SUPERFAMILY DOMAIN-CONTAINING PROTEIN 10"/>
    <property type="match status" value="1"/>
</dbReference>
<dbReference type="Gene3D" id="1.20.1250.20">
    <property type="entry name" value="MFS general substrate transporter like domains"/>
    <property type="match status" value="2"/>
</dbReference>
<comment type="subcellular location">
    <subcellularLocation>
        <location evidence="1">Membrane</location>
        <topology evidence="1">Multi-pass membrane protein</topology>
    </subcellularLocation>
</comment>
<evidence type="ECO:0000256" key="2">
    <source>
        <dbReference type="ARBA" id="ARBA00022448"/>
    </source>
</evidence>
<feature type="compositionally biased region" description="Polar residues" evidence="6">
    <location>
        <begin position="511"/>
        <end position="528"/>
    </location>
</feature>
<feature type="transmembrane region" description="Helical" evidence="7">
    <location>
        <begin position="162"/>
        <end position="185"/>
    </location>
</feature>
<organism evidence="8 9">
    <name type="scientific">Saitozyma podzolica</name>
    <dbReference type="NCBI Taxonomy" id="1890683"/>
    <lineage>
        <taxon>Eukaryota</taxon>
        <taxon>Fungi</taxon>
        <taxon>Dikarya</taxon>
        <taxon>Basidiomycota</taxon>
        <taxon>Agaricomycotina</taxon>
        <taxon>Tremellomycetes</taxon>
        <taxon>Tremellales</taxon>
        <taxon>Trimorphomycetaceae</taxon>
        <taxon>Saitozyma</taxon>
    </lineage>
</organism>
<evidence type="ECO:0000313" key="8">
    <source>
        <dbReference type="EMBL" id="RSH91322.1"/>
    </source>
</evidence>
<dbReference type="InterPro" id="IPR011701">
    <property type="entry name" value="MFS"/>
</dbReference>
<dbReference type="PANTHER" id="PTHR23504:SF17">
    <property type="entry name" value="MAJOR FACILITATOR SUPERFAMILY (MFS) PROFILE DOMAIN-CONTAINING PROTEIN"/>
    <property type="match status" value="1"/>
</dbReference>
<feature type="transmembrane region" description="Helical" evidence="7">
    <location>
        <begin position="721"/>
        <end position="739"/>
    </location>
</feature>
<feature type="transmembrane region" description="Helical" evidence="7">
    <location>
        <begin position="297"/>
        <end position="323"/>
    </location>
</feature>
<feature type="compositionally biased region" description="Low complexity" evidence="6">
    <location>
        <begin position="345"/>
        <end position="358"/>
    </location>
</feature>
<dbReference type="SUPFAM" id="SSF103473">
    <property type="entry name" value="MFS general substrate transporter"/>
    <property type="match status" value="2"/>
</dbReference>
<feature type="transmembrane region" description="Helical" evidence="7">
    <location>
        <begin position="680"/>
        <end position="701"/>
    </location>
</feature>
<feature type="region of interest" description="Disordered" evidence="6">
    <location>
        <begin position="430"/>
        <end position="449"/>
    </location>
</feature>
<dbReference type="Pfam" id="PF07690">
    <property type="entry name" value="MFS_1"/>
    <property type="match status" value="1"/>
</dbReference>
<feature type="region of interest" description="Disordered" evidence="6">
    <location>
        <begin position="1"/>
        <end position="91"/>
    </location>
</feature>
<keyword evidence="9" id="KW-1185">Reference proteome</keyword>
<dbReference type="AlphaFoldDB" id="A0A427YJP8"/>
<feature type="region of interest" description="Disordered" evidence="6">
    <location>
        <begin position="345"/>
        <end position="399"/>
    </location>
</feature>
<gene>
    <name evidence="8" type="ORF">EHS25_009621</name>
</gene>
<feature type="transmembrane region" description="Helical" evidence="7">
    <location>
        <begin position="255"/>
        <end position="277"/>
    </location>
</feature>